<evidence type="ECO:0000256" key="5">
    <source>
        <dbReference type="SAM" id="SignalP"/>
    </source>
</evidence>
<evidence type="ECO:0000313" key="8">
    <source>
        <dbReference type="Proteomes" id="UP000541154"/>
    </source>
</evidence>
<reference evidence="7 8" key="1">
    <citation type="submission" date="2019-04" db="EMBL/GenBank/DDBJ databases">
        <title>Aspergillus burnettii sp. nov., novel species from soil in southeast Queensland.</title>
        <authorList>
            <person name="Gilchrist C.L.M."/>
            <person name="Pitt J.I."/>
            <person name="Lange L."/>
            <person name="Lacey H.J."/>
            <person name="Vuong D."/>
            <person name="Midgley D.J."/>
            <person name="Greenfield P."/>
            <person name="Bradbury M."/>
            <person name="Lacey E."/>
            <person name="Busk P.K."/>
            <person name="Pilgaard B."/>
            <person name="Chooi Y.H."/>
            <person name="Piggott A.M."/>
        </authorList>
    </citation>
    <scope>NUCLEOTIDE SEQUENCE [LARGE SCALE GENOMIC DNA]</scope>
    <source>
        <strain evidence="7 8">FRR 5400</strain>
    </source>
</reference>
<dbReference type="EMBL" id="SPNV01000182">
    <property type="protein sequence ID" value="KAF5859001.1"/>
    <property type="molecule type" value="Genomic_DNA"/>
</dbReference>
<dbReference type="GO" id="GO:0016491">
    <property type="term" value="F:oxidoreductase activity"/>
    <property type="evidence" value="ECO:0007669"/>
    <property type="project" value="UniProtKB-KW"/>
</dbReference>
<keyword evidence="2" id="KW-0285">Flavoprotein</keyword>
<evidence type="ECO:0000256" key="1">
    <source>
        <dbReference type="ARBA" id="ARBA00005466"/>
    </source>
</evidence>
<keyword evidence="4" id="KW-0560">Oxidoreductase</keyword>
<sequence length="373" mass="40534">MAGFYSVFITALPGCLPAIAIANPGSNPTSPECIQACSLLRDTFPPNTYFPGNPNITVWDAKQETLSACWIRPSSPANVSATLNTITNISCRFTLKGGAHARDPDDSVSASGNTIDMQKMKAIEPSPDRKTVKLGAGHALLSIYHGLEKYNLTTLGGRVADVGLGGFVLSRGVSHLSPRYGLAVDNVLEYEIPYESSTVRIDWNSRLSVEGATATPPGGRNLFATITYYPSDDLERQLQGIMAEEIQSIKKSPGFYPNLVIQPLYEAAIRAQKDRGGSATGIAANGRLTVVLLTALWENAQDDAQMNAFARKWVERSTAATKNAGKHRPWLYINYASPDQDPFLGYGKANLQMLRDIHREFDPQGLFTSHGLL</sequence>
<dbReference type="PANTHER" id="PTHR42973">
    <property type="entry name" value="BINDING OXIDOREDUCTASE, PUTATIVE (AFU_ORTHOLOGUE AFUA_1G17690)-RELATED"/>
    <property type="match status" value="1"/>
</dbReference>
<organism evidence="7 8">
    <name type="scientific">Petromyces alliaceus</name>
    <name type="common">Aspergillus alliaceus</name>
    <dbReference type="NCBI Taxonomy" id="209559"/>
    <lineage>
        <taxon>Eukaryota</taxon>
        <taxon>Fungi</taxon>
        <taxon>Dikarya</taxon>
        <taxon>Ascomycota</taxon>
        <taxon>Pezizomycotina</taxon>
        <taxon>Eurotiomycetes</taxon>
        <taxon>Eurotiomycetidae</taxon>
        <taxon>Eurotiales</taxon>
        <taxon>Aspergillaceae</taxon>
        <taxon>Aspergillus</taxon>
        <taxon>Aspergillus subgen. Circumdati</taxon>
    </lineage>
</organism>
<keyword evidence="3" id="KW-0274">FAD</keyword>
<comment type="caution">
    <text evidence="7">The sequence shown here is derived from an EMBL/GenBank/DDBJ whole genome shotgun (WGS) entry which is preliminary data.</text>
</comment>
<name>A0A8H5ZZ81_PETAA</name>
<comment type="similarity">
    <text evidence="1">Belongs to the oxygen-dependent FAD-linked oxidoreductase family.</text>
</comment>
<evidence type="ECO:0000259" key="6">
    <source>
        <dbReference type="Pfam" id="PF01565"/>
    </source>
</evidence>
<dbReference type="InterPro" id="IPR036318">
    <property type="entry name" value="FAD-bd_PCMH-like_sf"/>
</dbReference>
<keyword evidence="8" id="KW-1185">Reference proteome</keyword>
<dbReference type="Proteomes" id="UP000541154">
    <property type="component" value="Unassembled WGS sequence"/>
</dbReference>
<feature type="signal peptide" evidence="5">
    <location>
        <begin position="1"/>
        <end position="22"/>
    </location>
</feature>
<dbReference type="InterPro" id="IPR050416">
    <property type="entry name" value="FAD-linked_Oxidoreductase"/>
</dbReference>
<proteinExistence type="inferred from homology"/>
<feature type="chain" id="PRO_5034164461" description="FAD linked oxidase N-terminal domain-containing protein" evidence="5">
    <location>
        <begin position="23"/>
        <end position="373"/>
    </location>
</feature>
<keyword evidence="5" id="KW-0732">Signal</keyword>
<dbReference type="InterPro" id="IPR016169">
    <property type="entry name" value="FAD-bd_PCMH_sub2"/>
</dbReference>
<dbReference type="AlphaFoldDB" id="A0A8H5ZZ81"/>
<evidence type="ECO:0000313" key="7">
    <source>
        <dbReference type="EMBL" id="KAF5859001.1"/>
    </source>
</evidence>
<dbReference type="Gene3D" id="3.30.465.10">
    <property type="match status" value="1"/>
</dbReference>
<gene>
    <name evidence="7" type="ORF">ETB97_003492</name>
</gene>
<dbReference type="InterPro" id="IPR006094">
    <property type="entry name" value="Oxid_FAD_bind_N"/>
</dbReference>
<evidence type="ECO:0000256" key="2">
    <source>
        <dbReference type="ARBA" id="ARBA00022630"/>
    </source>
</evidence>
<dbReference type="Pfam" id="PF01565">
    <property type="entry name" value="FAD_binding_4"/>
    <property type="match status" value="1"/>
</dbReference>
<evidence type="ECO:0000256" key="4">
    <source>
        <dbReference type="ARBA" id="ARBA00023002"/>
    </source>
</evidence>
<feature type="domain" description="FAD linked oxidase N-terminal" evidence="6">
    <location>
        <begin position="69"/>
        <end position="192"/>
    </location>
</feature>
<protein>
    <recommendedName>
        <fullName evidence="6">FAD linked oxidase N-terminal domain-containing protein</fullName>
    </recommendedName>
</protein>
<evidence type="ECO:0000256" key="3">
    <source>
        <dbReference type="ARBA" id="ARBA00022827"/>
    </source>
</evidence>
<accession>A0A8H5ZZ81</accession>
<dbReference type="GO" id="GO:0050660">
    <property type="term" value="F:flavin adenine dinucleotide binding"/>
    <property type="evidence" value="ECO:0007669"/>
    <property type="project" value="InterPro"/>
</dbReference>
<dbReference type="SUPFAM" id="SSF56176">
    <property type="entry name" value="FAD-binding/transporter-associated domain-like"/>
    <property type="match status" value="1"/>
</dbReference>
<dbReference type="PANTHER" id="PTHR42973:SF13">
    <property type="entry name" value="FAD-BINDING PCMH-TYPE DOMAIN-CONTAINING PROTEIN"/>
    <property type="match status" value="1"/>
</dbReference>